<evidence type="ECO:0000256" key="2">
    <source>
        <dbReference type="ARBA" id="ARBA00023315"/>
    </source>
</evidence>
<reference evidence="4 5" key="1">
    <citation type="submission" date="2018-04" db="EMBL/GenBank/DDBJ databases">
        <title>Genomic Encyclopedia of Archaeal and Bacterial Type Strains, Phase II (KMG-II): from individual species to whole genera.</title>
        <authorList>
            <person name="Goeker M."/>
        </authorList>
    </citation>
    <scope>NUCLEOTIDE SEQUENCE [LARGE SCALE GENOMIC DNA]</scope>
    <source>
        <strain evidence="4 5">DSM 26809</strain>
    </source>
</reference>
<dbReference type="InterPro" id="IPR016181">
    <property type="entry name" value="Acyl_CoA_acyltransferase"/>
</dbReference>
<organism evidence="4 5">
    <name type="scientific">Mucilaginibacter yixingensis</name>
    <dbReference type="NCBI Taxonomy" id="1295612"/>
    <lineage>
        <taxon>Bacteria</taxon>
        <taxon>Pseudomonadati</taxon>
        <taxon>Bacteroidota</taxon>
        <taxon>Sphingobacteriia</taxon>
        <taxon>Sphingobacteriales</taxon>
        <taxon>Sphingobacteriaceae</taxon>
        <taxon>Mucilaginibacter</taxon>
    </lineage>
</organism>
<dbReference type="Proteomes" id="UP000244168">
    <property type="component" value="Unassembled WGS sequence"/>
</dbReference>
<dbReference type="GO" id="GO:0016747">
    <property type="term" value="F:acyltransferase activity, transferring groups other than amino-acyl groups"/>
    <property type="evidence" value="ECO:0007669"/>
    <property type="project" value="InterPro"/>
</dbReference>
<evidence type="ECO:0000313" key="4">
    <source>
        <dbReference type="EMBL" id="PTQ99464.1"/>
    </source>
</evidence>
<dbReference type="CDD" id="cd04301">
    <property type="entry name" value="NAT_SF"/>
    <property type="match status" value="1"/>
</dbReference>
<feature type="domain" description="N-acetyltransferase" evidence="3">
    <location>
        <begin position="1"/>
        <end position="141"/>
    </location>
</feature>
<comment type="caution">
    <text evidence="4">The sequence shown here is derived from an EMBL/GenBank/DDBJ whole genome shotgun (WGS) entry which is preliminary data.</text>
</comment>
<dbReference type="Pfam" id="PF13673">
    <property type="entry name" value="Acetyltransf_10"/>
    <property type="match status" value="1"/>
</dbReference>
<dbReference type="InterPro" id="IPR000182">
    <property type="entry name" value="GNAT_dom"/>
</dbReference>
<dbReference type="OrthoDB" id="1178186at2"/>
<dbReference type="SUPFAM" id="SSF55729">
    <property type="entry name" value="Acyl-CoA N-acyltransferases (Nat)"/>
    <property type="match status" value="1"/>
</dbReference>
<sequence length="147" mass="16995">MTANQQIHLEQVRQEVTWVMRQKAMYPDKNWREMQMPEDDEGTHFGAFLPDKLAGVVSLFNEGDDFQFRKLAVDPTLQRQGIGSAILNYITQYAVENGAHRLWCNARVDAMAFYARHGFAETAKHFTRDGIDYVVMEKYLKTADEMA</sequence>
<protein>
    <submittedName>
        <fullName evidence="4">Acetyltransferase (GNAT) family protein</fullName>
    </submittedName>
</protein>
<gene>
    <name evidence="4" type="ORF">C8P68_102288</name>
</gene>
<proteinExistence type="predicted"/>
<dbReference type="RefSeq" id="WP_107827391.1">
    <property type="nucleotide sequence ID" value="NZ_CP160205.1"/>
</dbReference>
<evidence type="ECO:0000259" key="3">
    <source>
        <dbReference type="PROSITE" id="PS51186"/>
    </source>
</evidence>
<name>A0A2T5JCH7_9SPHI</name>
<dbReference type="AlphaFoldDB" id="A0A2T5JCH7"/>
<evidence type="ECO:0000256" key="1">
    <source>
        <dbReference type="ARBA" id="ARBA00022679"/>
    </source>
</evidence>
<keyword evidence="2" id="KW-0012">Acyltransferase</keyword>
<keyword evidence="1 4" id="KW-0808">Transferase</keyword>
<dbReference type="PANTHER" id="PTHR43877">
    <property type="entry name" value="AMINOALKYLPHOSPHONATE N-ACETYLTRANSFERASE-RELATED-RELATED"/>
    <property type="match status" value="1"/>
</dbReference>
<dbReference type="EMBL" id="QAOQ01000002">
    <property type="protein sequence ID" value="PTQ99464.1"/>
    <property type="molecule type" value="Genomic_DNA"/>
</dbReference>
<dbReference type="Gene3D" id="3.40.630.30">
    <property type="match status" value="1"/>
</dbReference>
<keyword evidence="5" id="KW-1185">Reference proteome</keyword>
<dbReference type="InterPro" id="IPR050832">
    <property type="entry name" value="Bact_Acetyltransf"/>
</dbReference>
<evidence type="ECO:0000313" key="5">
    <source>
        <dbReference type="Proteomes" id="UP000244168"/>
    </source>
</evidence>
<accession>A0A2T5JCH7</accession>
<dbReference type="PROSITE" id="PS51186">
    <property type="entry name" value="GNAT"/>
    <property type="match status" value="1"/>
</dbReference>